<dbReference type="EMBL" id="FODV01000016">
    <property type="protein sequence ID" value="SEP14661.1"/>
    <property type="molecule type" value="Genomic_DNA"/>
</dbReference>
<dbReference type="Gene3D" id="1.10.10.10">
    <property type="entry name" value="Winged helix-like DNA-binding domain superfamily/Winged helix DNA-binding domain"/>
    <property type="match status" value="1"/>
</dbReference>
<dbReference type="InterPro" id="IPR036388">
    <property type="entry name" value="WH-like_DNA-bd_sf"/>
</dbReference>
<evidence type="ECO:0000313" key="1">
    <source>
        <dbReference type="EMBL" id="SEP14661.1"/>
    </source>
</evidence>
<organism evidence="1 2">
    <name type="scientific">Halogranum amylolyticum</name>
    <dbReference type="NCBI Taxonomy" id="660520"/>
    <lineage>
        <taxon>Archaea</taxon>
        <taxon>Methanobacteriati</taxon>
        <taxon>Methanobacteriota</taxon>
        <taxon>Stenosarchaea group</taxon>
        <taxon>Halobacteria</taxon>
        <taxon>Halobacteriales</taxon>
        <taxon>Haloferacaceae</taxon>
    </lineage>
</organism>
<accession>A0A1H8VGY4</accession>
<feature type="non-terminal residue" evidence="1">
    <location>
        <position position="1"/>
    </location>
</feature>
<gene>
    <name evidence="1" type="ORF">SAMN04487948_11692</name>
</gene>
<protein>
    <submittedName>
        <fullName evidence="1">Uncharacterized protein</fullName>
    </submittedName>
</protein>
<evidence type="ECO:0000313" key="2">
    <source>
        <dbReference type="Proteomes" id="UP000199126"/>
    </source>
</evidence>
<proteinExistence type="predicted"/>
<sequence length="75" mass="8228">TRIMRHSSTPLTPSQQTALELITQGSDEDGTITHDAAVDLLTDGGFERPEAEDLLEQLLLKGYVYESTNGLRLTP</sequence>
<name>A0A1H8VGY4_9EURY</name>
<dbReference type="AlphaFoldDB" id="A0A1H8VGY4"/>
<reference evidence="2" key="1">
    <citation type="submission" date="2016-10" db="EMBL/GenBank/DDBJ databases">
        <authorList>
            <person name="Varghese N."/>
            <person name="Submissions S."/>
        </authorList>
    </citation>
    <scope>NUCLEOTIDE SEQUENCE [LARGE SCALE GENOMIC DNA]</scope>
    <source>
        <strain evidence="2">CGMCC 1.10121</strain>
    </source>
</reference>
<keyword evidence="2" id="KW-1185">Reference proteome</keyword>
<dbReference type="Proteomes" id="UP000199126">
    <property type="component" value="Unassembled WGS sequence"/>
</dbReference>
<dbReference type="RefSeq" id="WP_244531626.1">
    <property type="nucleotide sequence ID" value="NZ_FODV01000016.1"/>
</dbReference>